<dbReference type="EMBL" id="FNQV01000007">
    <property type="protein sequence ID" value="SEA31173.1"/>
    <property type="molecule type" value="Genomic_DNA"/>
</dbReference>
<protein>
    <submittedName>
        <fullName evidence="1">Uncharacterized protein</fullName>
    </submittedName>
</protein>
<evidence type="ECO:0000313" key="1">
    <source>
        <dbReference type="EMBL" id="SEA31173.1"/>
    </source>
</evidence>
<gene>
    <name evidence="1" type="ORF">SAMN02910418_01333</name>
</gene>
<keyword evidence="2" id="KW-1185">Reference proteome</keyword>
<name>A0A1H4A4Z5_9ACTO</name>
<proteinExistence type="predicted"/>
<evidence type="ECO:0000313" key="2">
    <source>
        <dbReference type="Proteomes" id="UP000199288"/>
    </source>
</evidence>
<sequence>MVGGKVNLKVFTVKIKNGWREPKGQGWWIERDRGGHAEKYWKLKKPHNQGKVVASLYPDGRIFTGKMRPEVR</sequence>
<organism evidence="1 2">
    <name type="scientific">Bowdeniella nasicola</name>
    <dbReference type="NCBI Taxonomy" id="208480"/>
    <lineage>
        <taxon>Bacteria</taxon>
        <taxon>Bacillati</taxon>
        <taxon>Actinomycetota</taxon>
        <taxon>Actinomycetes</taxon>
        <taxon>Actinomycetales</taxon>
        <taxon>Actinomycetaceae</taxon>
        <taxon>Bowdeniella</taxon>
    </lineage>
</organism>
<accession>A0A1H4A4Z5</accession>
<dbReference type="Proteomes" id="UP000199288">
    <property type="component" value="Unassembled WGS sequence"/>
</dbReference>
<dbReference type="AlphaFoldDB" id="A0A1H4A4Z5"/>
<reference evidence="2" key="1">
    <citation type="submission" date="2016-10" db="EMBL/GenBank/DDBJ databases">
        <authorList>
            <person name="Varghese N."/>
            <person name="Submissions S."/>
        </authorList>
    </citation>
    <scope>NUCLEOTIDE SEQUENCE [LARGE SCALE GENOMIC DNA]</scope>
    <source>
        <strain evidence="2">KPR-1</strain>
    </source>
</reference>